<sequence>MPEGNSSSFCQVGGVYGSVFPWSGPKKGKSKMTKLD</sequence>
<reference evidence="1 2" key="1">
    <citation type="journal article" date="2020" name="Mol. Biol. Evol.">
        <title>Distinct Expression and Methylation Patterns for Genes with Different Fates following a Single Whole-Genome Duplication in Flowering Plants.</title>
        <authorList>
            <person name="Shi T."/>
            <person name="Rahmani R.S."/>
            <person name="Gugger P.F."/>
            <person name="Wang M."/>
            <person name="Li H."/>
            <person name="Zhang Y."/>
            <person name="Li Z."/>
            <person name="Wang Q."/>
            <person name="Van de Peer Y."/>
            <person name="Marchal K."/>
            <person name="Chen J."/>
        </authorList>
    </citation>
    <scope>NUCLEOTIDE SEQUENCE [LARGE SCALE GENOMIC DNA]</scope>
    <source>
        <tissue evidence="1">Leaf</tissue>
    </source>
</reference>
<dbReference type="Proteomes" id="UP000607653">
    <property type="component" value="Unassembled WGS sequence"/>
</dbReference>
<dbReference type="AlphaFoldDB" id="A0A822Y6D6"/>
<name>A0A822Y6D6_NELNU</name>
<proteinExistence type="predicted"/>
<organism evidence="1 2">
    <name type="scientific">Nelumbo nucifera</name>
    <name type="common">Sacred lotus</name>
    <dbReference type="NCBI Taxonomy" id="4432"/>
    <lineage>
        <taxon>Eukaryota</taxon>
        <taxon>Viridiplantae</taxon>
        <taxon>Streptophyta</taxon>
        <taxon>Embryophyta</taxon>
        <taxon>Tracheophyta</taxon>
        <taxon>Spermatophyta</taxon>
        <taxon>Magnoliopsida</taxon>
        <taxon>Proteales</taxon>
        <taxon>Nelumbonaceae</taxon>
        <taxon>Nelumbo</taxon>
    </lineage>
</organism>
<keyword evidence="2" id="KW-1185">Reference proteome</keyword>
<gene>
    <name evidence="1" type="ORF">HUJ06_028063</name>
</gene>
<accession>A0A822Y6D6</accession>
<evidence type="ECO:0000313" key="2">
    <source>
        <dbReference type="Proteomes" id="UP000607653"/>
    </source>
</evidence>
<protein>
    <submittedName>
        <fullName evidence="1">Uncharacterized protein</fullName>
    </submittedName>
</protein>
<dbReference type="EMBL" id="DUZY01000002">
    <property type="protein sequence ID" value="DAD26595.1"/>
    <property type="molecule type" value="Genomic_DNA"/>
</dbReference>
<evidence type="ECO:0000313" key="1">
    <source>
        <dbReference type="EMBL" id="DAD26595.1"/>
    </source>
</evidence>
<comment type="caution">
    <text evidence="1">The sequence shown here is derived from an EMBL/GenBank/DDBJ whole genome shotgun (WGS) entry which is preliminary data.</text>
</comment>